<dbReference type="InterPro" id="IPR042206">
    <property type="entry name" value="CRISPR-assoc_Cas1_C"/>
</dbReference>
<evidence type="ECO:0000256" key="6">
    <source>
        <dbReference type="ARBA" id="ARBA00023118"/>
    </source>
</evidence>
<comment type="caution">
    <text evidence="11">The sequence shown here is derived from an EMBL/GenBank/DDBJ whole genome shotgun (WGS) entry which is preliminary data.</text>
</comment>
<comment type="function">
    <text evidence="10">CRISPR (clustered regularly interspaced short palindromic repeat), is an adaptive immune system that provides protection against mobile genetic elements (viruses, transposable elements and conjugative plasmids). CRISPR clusters contain spacers, sequences complementary to antecedent mobile elements, and target invading nucleic acids. CRISPR clusters are transcribed and processed into CRISPR RNA (crRNA). Acts as a dsDNA endonuclease. Involved in the integration of spacer DNA into the CRISPR cassette.</text>
</comment>
<keyword evidence="6 10" id="KW-0051">Antiviral defense</keyword>
<evidence type="ECO:0000256" key="3">
    <source>
        <dbReference type="ARBA" id="ARBA00022759"/>
    </source>
</evidence>
<dbReference type="InterPro" id="IPR042211">
    <property type="entry name" value="CRISPR-assoc_Cas1_N"/>
</dbReference>
<accession>A0A4R2P484</accession>
<dbReference type="InterPro" id="IPR002729">
    <property type="entry name" value="CRISPR-assoc_Cas1"/>
</dbReference>
<dbReference type="GO" id="GO:0016787">
    <property type="term" value="F:hydrolase activity"/>
    <property type="evidence" value="ECO:0007669"/>
    <property type="project" value="UniProtKB-KW"/>
</dbReference>
<dbReference type="EMBL" id="SLXO01000019">
    <property type="protein sequence ID" value="TCP29543.1"/>
    <property type="molecule type" value="Genomic_DNA"/>
</dbReference>
<dbReference type="GO" id="GO:0046872">
    <property type="term" value="F:metal ion binding"/>
    <property type="evidence" value="ECO:0007669"/>
    <property type="project" value="UniProtKB-UniRule"/>
</dbReference>
<name>A0A4R2P484_RHOSA</name>
<keyword evidence="2 10" id="KW-0479">Metal-binding</keyword>
<dbReference type="GO" id="GO:0051607">
    <property type="term" value="P:defense response to virus"/>
    <property type="evidence" value="ECO:0007669"/>
    <property type="project" value="UniProtKB-UniRule"/>
</dbReference>
<keyword evidence="7 10" id="KW-0238">DNA-binding</keyword>
<dbReference type="EC" id="3.1.-.-" evidence="10"/>
<proteinExistence type="inferred from homology"/>
<comment type="similarity">
    <text evidence="10">Belongs to the CRISPR-associated endonuclease Cas1 family.</text>
</comment>
<keyword evidence="3 10" id="KW-0255">Endonuclease</keyword>
<evidence type="ECO:0000256" key="7">
    <source>
        <dbReference type="ARBA" id="ARBA00023125"/>
    </source>
</evidence>
<evidence type="ECO:0000256" key="1">
    <source>
        <dbReference type="ARBA" id="ARBA00022722"/>
    </source>
</evidence>
<evidence type="ECO:0000256" key="8">
    <source>
        <dbReference type="ARBA" id="ARBA00023211"/>
    </source>
</evidence>
<dbReference type="RefSeq" id="WP_132709598.1">
    <property type="nucleotide sequence ID" value="NZ_JACIGF010000019.1"/>
</dbReference>
<dbReference type="NCBIfam" id="TIGR03639">
    <property type="entry name" value="cas1_NMENI"/>
    <property type="match status" value="1"/>
</dbReference>
<dbReference type="OrthoDB" id="9803119at2"/>
<keyword evidence="4 10" id="KW-0378">Hydrolase</keyword>
<dbReference type="GO" id="GO:0043571">
    <property type="term" value="P:maintenance of CRISPR repeat elements"/>
    <property type="evidence" value="ECO:0007669"/>
    <property type="project" value="UniProtKB-UniRule"/>
</dbReference>
<dbReference type="Gene3D" id="1.20.120.920">
    <property type="entry name" value="CRISPR-associated endonuclease Cas1, C-terminal domain"/>
    <property type="match status" value="1"/>
</dbReference>
<keyword evidence="5 10" id="KW-0460">Magnesium</keyword>
<dbReference type="GO" id="GO:0003677">
    <property type="term" value="F:DNA binding"/>
    <property type="evidence" value="ECO:0007669"/>
    <property type="project" value="UniProtKB-KW"/>
</dbReference>
<evidence type="ECO:0000256" key="2">
    <source>
        <dbReference type="ARBA" id="ARBA00022723"/>
    </source>
</evidence>
<comment type="cofactor">
    <cofactor evidence="10">
        <name>Mg(2+)</name>
        <dbReference type="ChEBI" id="CHEBI:18420"/>
    </cofactor>
    <cofactor evidence="10">
        <name>Mn(2+)</name>
        <dbReference type="ChEBI" id="CHEBI:29035"/>
    </cofactor>
</comment>
<dbReference type="Pfam" id="PF01867">
    <property type="entry name" value="Cas_Cas1"/>
    <property type="match status" value="1"/>
</dbReference>
<evidence type="ECO:0000313" key="11">
    <source>
        <dbReference type="EMBL" id="TCP29543.1"/>
    </source>
</evidence>
<sequence>MYPRIVEIAEDGRHLAKHRGFLVVQQDGAELARVPLDDVAAVIATAHGLTYSNALVCALAERGVAFVLCGPNHMPVGFLWPAESHHEQAGRIADQINASKPTRKRLWAQLVAAKVTHQGAILRSLGKASEGFLMMARGVRSGDPDNVEAQAARRYWARLFGSDFRRDRSQDGVNALLNYAYTVLRAGTARAVMGAGLHPSIGLGHSRRTNSFLLVDDLMEPFRPMADREVCRLVEAGATTVDRTAKKALAALLSTDMSSPDGISPVYKCLERTAWSLAACLGGRAKVLEIARPPLPLEG</sequence>
<dbReference type="InterPro" id="IPR050646">
    <property type="entry name" value="Cas1"/>
</dbReference>
<dbReference type="InterPro" id="IPR019855">
    <property type="entry name" value="CRISPR-assoc_Cas1_NMENI"/>
</dbReference>
<dbReference type="HAMAP" id="MF_01470">
    <property type="entry name" value="Cas1"/>
    <property type="match status" value="1"/>
</dbReference>
<evidence type="ECO:0000256" key="9">
    <source>
        <dbReference type="ARBA" id="ARBA00038592"/>
    </source>
</evidence>
<dbReference type="AlphaFoldDB" id="A0A4R2P484"/>
<dbReference type="Proteomes" id="UP000295399">
    <property type="component" value="Unassembled WGS sequence"/>
</dbReference>
<keyword evidence="12" id="KW-1185">Reference proteome</keyword>
<keyword evidence="1 10" id="KW-0540">Nuclease</keyword>
<dbReference type="PANTHER" id="PTHR34353:SF2">
    <property type="entry name" value="CRISPR-ASSOCIATED ENDONUCLEASE CAS1 1"/>
    <property type="match status" value="1"/>
</dbReference>
<evidence type="ECO:0000313" key="12">
    <source>
        <dbReference type="Proteomes" id="UP000295399"/>
    </source>
</evidence>
<comment type="subunit">
    <text evidence="9 10">Homodimer, forms a heterotetramer with a Cas2 homodimer.</text>
</comment>
<dbReference type="Gene3D" id="3.100.10.20">
    <property type="entry name" value="CRISPR-associated endonuclease Cas1, N-terminal domain"/>
    <property type="match status" value="1"/>
</dbReference>
<evidence type="ECO:0000256" key="4">
    <source>
        <dbReference type="ARBA" id="ARBA00022801"/>
    </source>
</evidence>
<reference evidence="11 12" key="1">
    <citation type="submission" date="2019-03" db="EMBL/GenBank/DDBJ databases">
        <title>Genomic Encyclopedia of Type Strains, Phase IV (KMG-IV): sequencing the most valuable type-strain genomes for metagenomic binning, comparative biology and taxonomic classification.</title>
        <authorList>
            <person name="Goeker M."/>
        </authorList>
    </citation>
    <scope>NUCLEOTIDE SEQUENCE [LARGE SCALE GENOMIC DNA]</scope>
    <source>
        <strain evidence="11 12">DSM 2132</strain>
    </source>
</reference>
<protein>
    <recommendedName>
        <fullName evidence="10">CRISPR-associated endonuclease Cas1</fullName>
        <ecNumber evidence="10">3.1.-.-</ecNumber>
    </recommendedName>
</protein>
<evidence type="ECO:0000256" key="10">
    <source>
        <dbReference type="HAMAP-Rule" id="MF_01470"/>
    </source>
</evidence>
<evidence type="ECO:0000256" key="5">
    <source>
        <dbReference type="ARBA" id="ARBA00022842"/>
    </source>
</evidence>
<dbReference type="PANTHER" id="PTHR34353">
    <property type="entry name" value="CRISPR-ASSOCIATED ENDONUCLEASE CAS1 1"/>
    <property type="match status" value="1"/>
</dbReference>
<organism evidence="11 12">
    <name type="scientific">Rhodothalassium salexigens DSM 2132</name>
    <dbReference type="NCBI Taxonomy" id="1188247"/>
    <lineage>
        <taxon>Bacteria</taxon>
        <taxon>Pseudomonadati</taxon>
        <taxon>Pseudomonadota</taxon>
        <taxon>Alphaproteobacteria</taxon>
        <taxon>Rhodothalassiales</taxon>
        <taxon>Rhodothalassiaceae</taxon>
        <taxon>Rhodothalassium</taxon>
    </lineage>
</organism>
<gene>
    <name evidence="10" type="primary">cas1</name>
    <name evidence="11" type="ORF">EV659_1194</name>
</gene>
<keyword evidence="8 10" id="KW-0464">Manganese</keyword>
<dbReference type="GO" id="GO:0004520">
    <property type="term" value="F:DNA endonuclease activity"/>
    <property type="evidence" value="ECO:0007669"/>
    <property type="project" value="InterPro"/>
</dbReference>
<feature type="binding site" evidence="10">
    <location>
        <position position="148"/>
    </location>
    <ligand>
        <name>Mn(2+)</name>
        <dbReference type="ChEBI" id="CHEBI:29035"/>
    </ligand>
</feature>
<dbReference type="InParanoid" id="A0A4R2P484"/>
<dbReference type="NCBIfam" id="TIGR00287">
    <property type="entry name" value="cas1"/>
    <property type="match status" value="1"/>
</dbReference>
<feature type="binding site" evidence="10">
    <location>
        <position position="205"/>
    </location>
    <ligand>
        <name>Mn(2+)</name>
        <dbReference type="ChEBI" id="CHEBI:29035"/>
    </ligand>
</feature>
<feature type="binding site" evidence="10">
    <location>
        <position position="220"/>
    </location>
    <ligand>
        <name>Mn(2+)</name>
        <dbReference type="ChEBI" id="CHEBI:29035"/>
    </ligand>
</feature>